<dbReference type="Gene3D" id="3.40.190.150">
    <property type="entry name" value="Bordetella uptake gene, domain 1"/>
    <property type="match status" value="1"/>
</dbReference>
<keyword evidence="4" id="KW-1185">Reference proteome</keyword>
<dbReference type="SUPFAM" id="SSF53850">
    <property type="entry name" value="Periplasmic binding protein-like II"/>
    <property type="match status" value="1"/>
</dbReference>
<evidence type="ECO:0000313" key="4">
    <source>
        <dbReference type="Proteomes" id="UP000698752"/>
    </source>
</evidence>
<feature type="chain" id="PRO_5045798442" evidence="2">
    <location>
        <begin position="32"/>
        <end position="332"/>
    </location>
</feature>
<dbReference type="EMBL" id="JAAEDI010000010">
    <property type="protein sequence ID" value="MBR0650084.1"/>
    <property type="molecule type" value="Genomic_DNA"/>
</dbReference>
<dbReference type="Pfam" id="PF03401">
    <property type="entry name" value="TctC"/>
    <property type="match status" value="1"/>
</dbReference>
<dbReference type="Proteomes" id="UP000698752">
    <property type="component" value="Unassembled WGS sequence"/>
</dbReference>
<dbReference type="PANTHER" id="PTHR42928:SF5">
    <property type="entry name" value="BLR1237 PROTEIN"/>
    <property type="match status" value="1"/>
</dbReference>
<comment type="similarity">
    <text evidence="1">Belongs to the UPF0065 (bug) family.</text>
</comment>
<gene>
    <name evidence="3" type="ORF">GXW78_10455</name>
</gene>
<dbReference type="InterPro" id="IPR005064">
    <property type="entry name" value="BUG"/>
</dbReference>
<dbReference type="RefSeq" id="WP_211868537.1">
    <property type="nucleotide sequence ID" value="NZ_JAAEDI010000010.1"/>
</dbReference>
<evidence type="ECO:0000256" key="2">
    <source>
        <dbReference type="SAM" id="SignalP"/>
    </source>
</evidence>
<accession>A0ABS5EGD9</accession>
<comment type="caution">
    <text evidence="3">The sequence shown here is derived from an EMBL/GenBank/DDBJ whole genome shotgun (WGS) entry which is preliminary data.</text>
</comment>
<reference evidence="4" key="1">
    <citation type="journal article" date="2021" name="Syst. Appl. Microbiol.">
        <title>Roseomonas hellenica sp. nov., isolated from roots of wild-growing Alkanna tinctoria.</title>
        <authorList>
            <person name="Rat A."/>
            <person name="Naranjo H.D."/>
            <person name="Lebbe L."/>
            <person name="Cnockaert M."/>
            <person name="Krigas N."/>
            <person name="Grigoriadou K."/>
            <person name="Maloupa E."/>
            <person name="Willems A."/>
        </authorList>
    </citation>
    <scope>NUCLEOTIDE SEQUENCE [LARGE SCALE GENOMIC DNA]</scope>
    <source>
        <strain evidence="4">LMG 31159</strain>
    </source>
</reference>
<dbReference type="Gene3D" id="3.40.190.10">
    <property type="entry name" value="Periplasmic binding protein-like II"/>
    <property type="match status" value="1"/>
</dbReference>
<evidence type="ECO:0000256" key="1">
    <source>
        <dbReference type="ARBA" id="ARBA00006987"/>
    </source>
</evidence>
<evidence type="ECO:0000313" key="3">
    <source>
        <dbReference type="EMBL" id="MBR0650084.1"/>
    </source>
</evidence>
<name>A0ABS5EGD9_9PROT</name>
<dbReference type="CDD" id="cd13578">
    <property type="entry name" value="PBP2_Bug27"/>
    <property type="match status" value="1"/>
</dbReference>
<feature type="signal peptide" evidence="2">
    <location>
        <begin position="1"/>
        <end position="31"/>
    </location>
</feature>
<organism evidence="3 4">
    <name type="scientific">Neoroseomonas terrae</name>
    <dbReference type="NCBI Taxonomy" id="424799"/>
    <lineage>
        <taxon>Bacteria</taxon>
        <taxon>Pseudomonadati</taxon>
        <taxon>Pseudomonadota</taxon>
        <taxon>Alphaproteobacteria</taxon>
        <taxon>Acetobacterales</taxon>
        <taxon>Acetobacteraceae</taxon>
        <taxon>Neoroseomonas</taxon>
    </lineage>
</organism>
<dbReference type="PIRSF" id="PIRSF017082">
    <property type="entry name" value="YflP"/>
    <property type="match status" value="1"/>
</dbReference>
<proteinExistence type="inferred from homology"/>
<keyword evidence="2" id="KW-0732">Signal</keyword>
<protein>
    <submittedName>
        <fullName evidence="3">Tripartite tricarboxylate transporter substrate binding protein</fullName>
    </submittedName>
</protein>
<dbReference type="PANTHER" id="PTHR42928">
    <property type="entry name" value="TRICARBOXYLATE-BINDING PROTEIN"/>
    <property type="match status" value="1"/>
</dbReference>
<sequence>MTVAYAVRRTILGLTLVAPALLPLGGTPASAQPAWPSRPVRVIVSYAPGGGADIMARLVAEPLARALGQPVVVENRAGAGGAIGTEACARAAPDGYTLCFGSIATHSIIPYMQSNLSWDPLRDFTPITNLAYYPTVLAVNPSVPARTMDELIAWLKAHPGTAYGTSGVGSSNHLTGEVLSRTFGLGLVHVPYRGGNQAQADAIAGQIPMVLDQITAMVPQIQAGNLRPLLLVGGDQRSPLLPDVPTITERLMPDFRIQGYQGIFAPAGLPEPILRRLNAAIRTAVEGSDVSQKLIDMGSEVVLSTPEAFATYLRDTAPMYREVVASSGARVE</sequence>
<dbReference type="InterPro" id="IPR042100">
    <property type="entry name" value="Bug_dom1"/>
</dbReference>